<protein>
    <submittedName>
        <fullName evidence="1">Uncharacterized protein</fullName>
    </submittedName>
</protein>
<proteinExistence type="predicted"/>
<evidence type="ECO:0000313" key="1">
    <source>
        <dbReference type="EMBL" id="SHJ02393.1"/>
    </source>
</evidence>
<dbReference type="RefSeq" id="WP_073376864.1">
    <property type="nucleotide sequence ID" value="NZ_FQZK01000003.1"/>
</dbReference>
<keyword evidence="2" id="KW-1185">Reference proteome</keyword>
<name>A0A1M6FXG0_9ACTN</name>
<dbReference type="OrthoDB" id="196248at2"/>
<sequence length="118" mass="12879">MTMPRKGTRRITVDGTAYRWRHRSRRSAAEARTGSRPLTFAVERDDAPGRLLSVTLGDRLPLSHYCCTDCSPDESMPEPITPARVAEAVRAALADGWDPLGPAGVHRLDMRPLIAAGA</sequence>
<gene>
    <name evidence="1" type="ORF">SAMN05421803_103187</name>
</gene>
<evidence type="ECO:0000313" key="2">
    <source>
        <dbReference type="Proteomes" id="UP000184452"/>
    </source>
</evidence>
<organism evidence="1 2">
    <name type="scientific">Nocardiopsis flavescens</name>
    <dbReference type="NCBI Taxonomy" id="758803"/>
    <lineage>
        <taxon>Bacteria</taxon>
        <taxon>Bacillati</taxon>
        <taxon>Actinomycetota</taxon>
        <taxon>Actinomycetes</taxon>
        <taxon>Streptosporangiales</taxon>
        <taxon>Nocardiopsidaceae</taxon>
        <taxon>Nocardiopsis</taxon>
    </lineage>
</organism>
<dbReference type="EMBL" id="FQZK01000003">
    <property type="protein sequence ID" value="SHJ02393.1"/>
    <property type="molecule type" value="Genomic_DNA"/>
</dbReference>
<dbReference type="Proteomes" id="UP000184452">
    <property type="component" value="Unassembled WGS sequence"/>
</dbReference>
<accession>A0A1M6FXG0</accession>
<reference evidence="1 2" key="1">
    <citation type="submission" date="2016-11" db="EMBL/GenBank/DDBJ databases">
        <authorList>
            <person name="Jaros S."/>
            <person name="Januszkiewicz K."/>
            <person name="Wedrychowicz H."/>
        </authorList>
    </citation>
    <scope>NUCLEOTIDE SEQUENCE [LARGE SCALE GENOMIC DNA]</scope>
    <source>
        <strain evidence="1 2">CGMCC 4.5723</strain>
    </source>
</reference>
<dbReference type="AlphaFoldDB" id="A0A1M6FXG0"/>